<dbReference type="Proteomes" id="UP000017861">
    <property type="component" value="Unassembled WGS sequence"/>
</dbReference>
<accession>V5B3S4</accession>
<proteinExistence type="predicted"/>
<dbReference type="AlphaFoldDB" id="V5B3S4"/>
<protein>
    <submittedName>
        <fullName evidence="2">Uncharacterized protein</fullName>
    </submittedName>
</protein>
<feature type="region of interest" description="Disordered" evidence="1">
    <location>
        <begin position="11"/>
        <end position="31"/>
    </location>
</feature>
<organism evidence="2 3">
    <name type="scientific">Trypanosoma cruzi Dm28c</name>
    <dbReference type="NCBI Taxonomy" id="1416333"/>
    <lineage>
        <taxon>Eukaryota</taxon>
        <taxon>Discoba</taxon>
        <taxon>Euglenozoa</taxon>
        <taxon>Kinetoplastea</taxon>
        <taxon>Metakinetoplastina</taxon>
        <taxon>Trypanosomatida</taxon>
        <taxon>Trypanosomatidae</taxon>
        <taxon>Trypanosoma</taxon>
        <taxon>Schizotrypanum</taxon>
    </lineage>
</organism>
<name>V5B3S4_TRYCR</name>
<evidence type="ECO:0000256" key="1">
    <source>
        <dbReference type="SAM" id="MobiDB-lite"/>
    </source>
</evidence>
<dbReference type="VEuPathDB" id="TriTrypDB:TCDM_10122"/>
<gene>
    <name evidence="2" type="ORF">TCDM_10122</name>
</gene>
<evidence type="ECO:0000313" key="3">
    <source>
        <dbReference type="Proteomes" id="UP000017861"/>
    </source>
</evidence>
<comment type="caution">
    <text evidence="2">The sequence shown here is derived from an EMBL/GenBank/DDBJ whole genome shotgun (WGS) entry which is preliminary data.</text>
</comment>
<reference evidence="2 3" key="1">
    <citation type="journal article" date="2014" name="Genome Announc.">
        <title>Trypanosoma cruzi Clone Dm28c Draft Genome Sequence.</title>
        <authorList>
            <person name="Grisard E.C."/>
            <person name="Teixeira S.M."/>
            <person name="de Almeida L.G."/>
            <person name="Stoco P.H."/>
            <person name="Gerber A.L."/>
            <person name="Talavera-Lopez C."/>
            <person name="Lima O.C."/>
            <person name="Andersson B."/>
            <person name="de Vasconcelos A.T."/>
        </authorList>
    </citation>
    <scope>NUCLEOTIDE SEQUENCE [LARGE SCALE GENOMIC DNA]</scope>
    <source>
        <strain evidence="2 3">Dm28c</strain>
    </source>
</reference>
<dbReference type="OrthoDB" id="251910at2759"/>
<evidence type="ECO:0000313" key="2">
    <source>
        <dbReference type="EMBL" id="ESS62244.1"/>
    </source>
</evidence>
<sequence>MVHCRLSAVLAHHRRQPGSTPRRKASELVTPVSDEAARGPSGCIAVECERRSGGVLIGISTAFGTVDDERVLAVLCGLPRLCRRARRWWRSHLRGDCVGVSAREQYSRQQLASAGAAQCSVVRPQLLHRHVDGLLCRLDSTHFASAFMHADDRTLVALRADLRACGAEMPAAVSVVATWGAEHYPSIDADRSGAALFCIASNGNSDEDTADHRLGGGNPRVKSHLVRLLGNAIDRHLNFVSHVTVAAGQFVLLCCRPRLGAEAGASHHTMRSLRVGVSTVRCTTAARQSHRVGPTHPHGLEVLHGDSCTASLVPRVSKKDASVHLTASPAPLRRIVVFRAPTPHERLTRLRYIEDVCGAICSETML</sequence>
<dbReference type="EMBL" id="AYLP01000199">
    <property type="protein sequence ID" value="ESS62244.1"/>
    <property type="molecule type" value="Genomic_DNA"/>
</dbReference>